<organism evidence="9 10">
    <name type="scientific">Mucilaginibacter pedocola</name>
    <dbReference type="NCBI Taxonomy" id="1792845"/>
    <lineage>
        <taxon>Bacteria</taxon>
        <taxon>Pseudomonadati</taxon>
        <taxon>Bacteroidota</taxon>
        <taxon>Sphingobacteriia</taxon>
        <taxon>Sphingobacteriales</taxon>
        <taxon>Sphingobacteriaceae</taxon>
        <taxon>Mucilaginibacter</taxon>
    </lineage>
</organism>
<dbReference type="STRING" id="1792845.BC343_22025"/>
<evidence type="ECO:0000313" key="9">
    <source>
        <dbReference type="EMBL" id="OOQ61122.1"/>
    </source>
</evidence>
<feature type="domain" description="Cytochrome c" evidence="8">
    <location>
        <begin position="61"/>
        <end position="144"/>
    </location>
</feature>
<dbReference type="PROSITE" id="PS51007">
    <property type="entry name" value="CYTC"/>
    <property type="match status" value="1"/>
</dbReference>
<feature type="binding site" description="covalent" evidence="6">
    <location>
        <position position="75"/>
    </location>
    <ligand>
        <name>heme c</name>
        <dbReference type="ChEBI" id="CHEBI:61717"/>
    </ligand>
</feature>
<keyword evidence="5 6" id="KW-0408">Iron</keyword>
<proteinExistence type="predicted"/>
<dbReference type="PROSITE" id="PS51257">
    <property type="entry name" value="PROKAR_LIPOPROTEIN"/>
    <property type="match status" value="1"/>
</dbReference>
<name>A0A1S9PJJ0_9SPHI</name>
<protein>
    <recommendedName>
        <fullName evidence="8">Cytochrome c domain-containing protein</fullName>
    </recommendedName>
</protein>
<dbReference type="OrthoDB" id="9814063at2"/>
<dbReference type="Pfam" id="PF00034">
    <property type="entry name" value="Cytochrom_C"/>
    <property type="match status" value="1"/>
</dbReference>
<dbReference type="Proteomes" id="UP000189739">
    <property type="component" value="Unassembled WGS sequence"/>
</dbReference>
<evidence type="ECO:0000259" key="8">
    <source>
        <dbReference type="PROSITE" id="PS51007"/>
    </source>
</evidence>
<evidence type="ECO:0000256" key="2">
    <source>
        <dbReference type="ARBA" id="ARBA00022617"/>
    </source>
</evidence>
<dbReference type="InterPro" id="IPR002324">
    <property type="entry name" value="Cyt_c_ID"/>
</dbReference>
<keyword evidence="1" id="KW-0813">Transport</keyword>
<evidence type="ECO:0000256" key="1">
    <source>
        <dbReference type="ARBA" id="ARBA00022448"/>
    </source>
</evidence>
<evidence type="ECO:0000256" key="5">
    <source>
        <dbReference type="ARBA" id="ARBA00023004"/>
    </source>
</evidence>
<dbReference type="RefSeq" id="WP_078346949.1">
    <property type="nucleotide sequence ID" value="NZ_MBTF01000003.1"/>
</dbReference>
<dbReference type="SUPFAM" id="SSF46626">
    <property type="entry name" value="Cytochrome c"/>
    <property type="match status" value="1"/>
</dbReference>
<evidence type="ECO:0000256" key="3">
    <source>
        <dbReference type="ARBA" id="ARBA00022723"/>
    </source>
</evidence>
<keyword evidence="3 6" id="KW-0479">Metal-binding</keyword>
<dbReference type="AlphaFoldDB" id="A0A1S9PJJ0"/>
<comment type="caution">
    <text evidence="9">The sequence shown here is derived from an EMBL/GenBank/DDBJ whole genome shotgun (WGS) entry which is preliminary data.</text>
</comment>
<keyword evidence="10" id="KW-1185">Reference proteome</keyword>
<feature type="compositionally biased region" description="Low complexity" evidence="7">
    <location>
        <begin position="30"/>
        <end position="64"/>
    </location>
</feature>
<dbReference type="GO" id="GO:0005506">
    <property type="term" value="F:iron ion binding"/>
    <property type="evidence" value="ECO:0007669"/>
    <property type="project" value="InterPro"/>
</dbReference>
<dbReference type="InterPro" id="IPR036909">
    <property type="entry name" value="Cyt_c-like_dom_sf"/>
</dbReference>
<evidence type="ECO:0000256" key="7">
    <source>
        <dbReference type="SAM" id="MobiDB-lite"/>
    </source>
</evidence>
<feature type="binding site" description="covalent" evidence="6">
    <location>
        <position position="122"/>
    </location>
    <ligand>
        <name>heme c</name>
        <dbReference type="ChEBI" id="CHEBI:61717"/>
    </ligand>
</feature>
<dbReference type="PRINTS" id="PR00606">
    <property type="entry name" value="CYTCHROMECID"/>
</dbReference>
<comment type="PTM">
    <text evidence="6">Binds 1 heme c group covalently per subunit.</text>
</comment>
<dbReference type="InterPro" id="IPR009056">
    <property type="entry name" value="Cyt_c-like_dom"/>
</dbReference>
<evidence type="ECO:0000256" key="6">
    <source>
        <dbReference type="PIRSR" id="PIRSR602324-1"/>
    </source>
</evidence>
<dbReference type="GO" id="GO:0009055">
    <property type="term" value="F:electron transfer activity"/>
    <property type="evidence" value="ECO:0007669"/>
    <property type="project" value="InterPro"/>
</dbReference>
<feature type="region of interest" description="Disordered" evidence="7">
    <location>
        <begin position="23"/>
        <end position="64"/>
    </location>
</feature>
<accession>A0A1S9PJJ0</accession>
<evidence type="ECO:0000313" key="10">
    <source>
        <dbReference type="Proteomes" id="UP000189739"/>
    </source>
</evidence>
<dbReference type="GO" id="GO:0020037">
    <property type="term" value="F:heme binding"/>
    <property type="evidence" value="ECO:0007669"/>
    <property type="project" value="InterPro"/>
</dbReference>
<evidence type="ECO:0000256" key="4">
    <source>
        <dbReference type="ARBA" id="ARBA00022982"/>
    </source>
</evidence>
<sequence length="144" mass="14502">MKKLFLVLGISVVIAACGGPKPGEAEGGEDTTAAANQTATAATTNADTSATKTGTEPTAAAPAGKGATLIAGSDCGTCHKDHQKIVGPAFEDIAKKYTDADVDKLAKKVIAGGSGSWGDIAMSPHPALSEDDAKEMVKYILTVK</sequence>
<dbReference type="EMBL" id="MBTF01000003">
    <property type="protein sequence ID" value="OOQ61122.1"/>
    <property type="molecule type" value="Genomic_DNA"/>
</dbReference>
<dbReference type="Gene3D" id="1.10.760.10">
    <property type="entry name" value="Cytochrome c-like domain"/>
    <property type="match status" value="1"/>
</dbReference>
<keyword evidence="4" id="KW-0249">Electron transport</keyword>
<gene>
    <name evidence="9" type="ORF">BC343_22025</name>
</gene>
<feature type="binding site" description="covalent" evidence="6">
    <location>
        <position position="79"/>
    </location>
    <ligand>
        <name>heme c</name>
        <dbReference type="ChEBI" id="CHEBI:61717"/>
    </ligand>
</feature>
<keyword evidence="2 6" id="KW-0349">Heme</keyword>
<reference evidence="9 10" key="1">
    <citation type="submission" date="2016-07" db="EMBL/GenBank/DDBJ databases">
        <title>Genomic analysis of zinc-resistant bacterium Mucilaginibacter pedocola TBZ30.</title>
        <authorList>
            <person name="Huang J."/>
            <person name="Tang J."/>
        </authorList>
    </citation>
    <scope>NUCLEOTIDE SEQUENCE [LARGE SCALE GENOMIC DNA]</scope>
    <source>
        <strain evidence="9 10">TBZ30</strain>
    </source>
</reference>